<evidence type="ECO:0000256" key="3">
    <source>
        <dbReference type="ARBA" id="ARBA00022692"/>
    </source>
</evidence>
<organism evidence="8 9">
    <name type="scientific">Planococcus wigleyi</name>
    <dbReference type="NCBI Taxonomy" id="2762216"/>
    <lineage>
        <taxon>Bacteria</taxon>
        <taxon>Bacillati</taxon>
        <taxon>Bacillota</taxon>
        <taxon>Bacilli</taxon>
        <taxon>Bacillales</taxon>
        <taxon>Caryophanaceae</taxon>
        <taxon>Planococcus</taxon>
    </lineage>
</organism>
<feature type="transmembrane region" description="Helical" evidence="6">
    <location>
        <begin position="46"/>
        <end position="66"/>
    </location>
</feature>
<name>A0ABR8WHM8_9BACL</name>
<evidence type="ECO:0000256" key="6">
    <source>
        <dbReference type="SAM" id="Phobius"/>
    </source>
</evidence>
<keyword evidence="5 6" id="KW-0472">Membrane</keyword>
<feature type="transmembrane region" description="Helical" evidence="6">
    <location>
        <begin position="12"/>
        <end position="34"/>
    </location>
</feature>
<dbReference type="InterPro" id="IPR051791">
    <property type="entry name" value="Pra-immunoreactive"/>
</dbReference>
<dbReference type="EMBL" id="JACSPU010000007">
    <property type="protein sequence ID" value="MBD8016553.1"/>
    <property type="molecule type" value="Genomic_DNA"/>
</dbReference>
<gene>
    <name evidence="8" type="ORF">H9630_17260</name>
</gene>
<evidence type="ECO:0000256" key="1">
    <source>
        <dbReference type="ARBA" id="ARBA00004651"/>
    </source>
</evidence>
<evidence type="ECO:0000256" key="4">
    <source>
        <dbReference type="ARBA" id="ARBA00022989"/>
    </source>
</evidence>
<keyword evidence="9" id="KW-1185">Reference proteome</keyword>
<sequence length="173" mass="19659">MPAGLWLRFQAFAADYLLIFGYLLLVMVVSLFLIPSLQELFQASPGKAQLTGFLLVTLPVSLYFVVTDSRLGRQSLGKRKIHIQVVDENRQAISVSRAVLRTALKFLPWELSHFMAYRMIYLGDGAVQLMDYVVGGLVYALIFLYILMAIFTKNKQSLYDWIAKTHVVKSNFS</sequence>
<comment type="caution">
    <text evidence="8">The sequence shown here is derived from an EMBL/GenBank/DDBJ whole genome shotgun (WGS) entry which is preliminary data.</text>
</comment>
<feature type="transmembrane region" description="Helical" evidence="6">
    <location>
        <begin position="132"/>
        <end position="151"/>
    </location>
</feature>
<evidence type="ECO:0000259" key="7">
    <source>
        <dbReference type="Pfam" id="PF06271"/>
    </source>
</evidence>
<dbReference type="Pfam" id="PF06271">
    <property type="entry name" value="RDD"/>
    <property type="match status" value="1"/>
</dbReference>
<evidence type="ECO:0000313" key="9">
    <source>
        <dbReference type="Proteomes" id="UP000658980"/>
    </source>
</evidence>
<proteinExistence type="predicted"/>
<dbReference type="Proteomes" id="UP000658980">
    <property type="component" value="Unassembled WGS sequence"/>
</dbReference>
<reference evidence="8 9" key="1">
    <citation type="submission" date="2020-08" db="EMBL/GenBank/DDBJ databases">
        <title>A Genomic Blueprint of the Chicken Gut Microbiome.</title>
        <authorList>
            <person name="Gilroy R."/>
            <person name="Ravi A."/>
            <person name="Getino M."/>
            <person name="Pursley I."/>
            <person name="Horton D.L."/>
            <person name="Alikhan N.-F."/>
            <person name="Baker D."/>
            <person name="Gharbi K."/>
            <person name="Hall N."/>
            <person name="Watson M."/>
            <person name="Adriaenssens E.M."/>
            <person name="Foster-Nyarko E."/>
            <person name="Jarju S."/>
            <person name="Secka A."/>
            <person name="Antonio M."/>
            <person name="Oren A."/>
            <person name="Chaudhuri R."/>
            <person name="La Ragione R.M."/>
            <person name="Hildebrand F."/>
            <person name="Pallen M.J."/>
        </authorList>
    </citation>
    <scope>NUCLEOTIDE SEQUENCE [LARGE SCALE GENOMIC DNA]</scope>
    <source>
        <strain evidence="8 9">Sa1BUA13</strain>
    </source>
</reference>
<evidence type="ECO:0000313" key="8">
    <source>
        <dbReference type="EMBL" id="MBD8016553.1"/>
    </source>
</evidence>
<keyword evidence="4 6" id="KW-1133">Transmembrane helix</keyword>
<protein>
    <submittedName>
        <fullName evidence="8">RDD family protein</fullName>
    </submittedName>
</protein>
<evidence type="ECO:0000256" key="2">
    <source>
        <dbReference type="ARBA" id="ARBA00022475"/>
    </source>
</evidence>
<keyword evidence="3 6" id="KW-0812">Transmembrane</keyword>
<accession>A0ABR8WHM8</accession>
<evidence type="ECO:0000256" key="5">
    <source>
        <dbReference type="ARBA" id="ARBA00023136"/>
    </source>
</evidence>
<comment type="subcellular location">
    <subcellularLocation>
        <location evidence="1">Cell membrane</location>
        <topology evidence="1">Multi-pass membrane protein</topology>
    </subcellularLocation>
</comment>
<keyword evidence="2" id="KW-1003">Cell membrane</keyword>
<dbReference type="RefSeq" id="WP_191716727.1">
    <property type="nucleotide sequence ID" value="NZ_JACSPU010000007.1"/>
</dbReference>
<dbReference type="PANTHER" id="PTHR36115">
    <property type="entry name" value="PROLINE-RICH ANTIGEN HOMOLOG-RELATED"/>
    <property type="match status" value="1"/>
</dbReference>
<dbReference type="PANTHER" id="PTHR36115:SF9">
    <property type="entry name" value="LMO1584 PROTEIN"/>
    <property type="match status" value="1"/>
</dbReference>
<feature type="domain" description="RDD" evidence="7">
    <location>
        <begin position="2"/>
        <end position="164"/>
    </location>
</feature>
<dbReference type="InterPro" id="IPR010432">
    <property type="entry name" value="RDD"/>
</dbReference>